<evidence type="ECO:0000313" key="2">
    <source>
        <dbReference type="EMBL" id="EPR66413.1"/>
    </source>
</evidence>
<dbReference type="STRING" id="641524.ADICYQ_4547"/>
<protein>
    <submittedName>
        <fullName evidence="2">Uncharacterized protein</fullName>
    </submittedName>
</protein>
<organism evidence="2 3">
    <name type="scientific">Cyclobacterium qasimii M12-11B</name>
    <dbReference type="NCBI Taxonomy" id="641524"/>
    <lineage>
        <taxon>Bacteria</taxon>
        <taxon>Pseudomonadati</taxon>
        <taxon>Bacteroidota</taxon>
        <taxon>Cytophagia</taxon>
        <taxon>Cytophagales</taxon>
        <taxon>Cyclobacteriaceae</taxon>
        <taxon>Cyclobacterium</taxon>
    </lineage>
</organism>
<accession>S7WQL2</accession>
<feature type="transmembrane region" description="Helical" evidence="1">
    <location>
        <begin position="6"/>
        <end position="26"/>
    </location>
</feature>
<gene>
    <name evidence="2" type="ORF">ADICYQ_4547</name>
</gene>
<keyword evidence="1" id="KW-0472">Membrane</keyword>
<evidence type="ECO:0000313" key="3">
    <source>
        <dbReference type="Proteomes" id="UP000014974"/>
    </source>
</evidence>
<name>S7WQL2_9BACT</name>
<reference evidence="2 3" key="1">
    <citation type="journal article" date="2013" name="Genome Announc.">
        <title>Draft Genome Sequence of Cyclobacterium qasimii Strain M12-11BT, Isolated from Arctic Marine Sediment.</title>
        <authorList>
            <person name="Shivaji S."/>
            <person name="Ara S."/>
            <person name="Singh A."/>
            <person name="Kumar Pinnaka A."/>
        </authorList>
    </citation>
    <scope>NUCLEOTIDE SEQUENCE [LARGE SCALE GENOMIC DNA]</scope>
    <source>
        <strain evidence="2 3">M12-11B</strain>
    </source>
</reference>
<comment type="caution">
    <text evidence="2">The sequence shown here is derived from an EMBL/GenBank/DDBJ whole genome shotgun (WGS) entry which is preliminary data.</text>
</comment>
<sequence length="40" mass="4659">MKTGNPNWIARFFWPFLMAGSVWPIMKNNHSKNLMLNHGA</sequence>
<dbReference type="AlphaFoldDB" id="S7WQL2"/>
<keyword evidence="1" id="KW-1133">Transmembrane helix</keyword>
<dbReference type="Proteomes" id="UP000014974">
    <property type="component" value="Unassembled WGS sequence"/>
</dbReference>
<evidence type="ECO:0000256" key="1">
    <source>
        <dbReference type="SAM" id="Phobius"/>
    </source>
</evidence>
<keyword evidence="1" id="KW-0812">Transmembrane</keyword>
<dbReference type="EMBL" id="ATNM01000147">
    <property type="protein sequence ID" value="EPR66413.1"/>
    <property type="molecule type" value="Genomic_DNA"/>
</dbReference>
<proteinExistence type="predicted"/>